<dbReference type="Gene3D" id="3.30.70.3270">
    <property type="match status" value="1"/>
</dbReference>
<dbReference type="PANTHER" id="PTHR43687">
    <property type="entry name" value="ADENYLYLSULFATE REDUCTASE, BETA SUBUNIT"/>
    <property type="match status" value="1"/>
</dbReference>
<evidence type="ECO:0000256" key="6">
    <source>
        <dbReference type="ARBA" id="ARBA00022982"/>
    </source>
</evidence>
<evidence type="ECO:0000256" key="4">
    <source>
        <dbReference type="ARBA" id="ARBA00022737"/>
    </source>
</evidence>
<gene>
    <name evidence="12" type="ORF">NB640_02485</name>
</gene>
<dbReference type="Proteomes" id="UP001156215">
    <property type="component" value="Chromosome"/>
</dbReference>
<keyword evidence="13" id="KW-1185">Reference proteome</keyword>
<reference evidence="12" key="1">
    <citation type="journal article" date="2022" name="Front. Microbiol.">
        <title>New perspectives on an old grouping: The genomic and phenotypic variability of Oxalobacter formigenes and the implications for calcium oxalate stone prevention.</title>
        <authorList>
            <person name="Chmiel J.A."/>
            <person name="Carr C."/>
            <person name="Stuivenberg G.A."/>
            <person name="Venema R."/>
            <person name="Chanyi R.M."/>
            <person name="Al K.F."/>
            <person name="Giguere D."/>
            <person name="Say H."/>
            <person name="Akouris P.P."/>
            <person name="Dominguez Romero S.A."/>
            <person name="Kwong A."/>
            <person name="Tai V."/>
            <person name="Koval S.F."/>
            <person name="Razvi H."/>
            <person name="Bjazevic J."/>
            <person name="Burton J.P."/>
        </authorList>
    </citation>
    <scope>NUCLEOTIDE SEQUENCE</scope>
    <source>
        <strain evidence="12">WoOx3</strain>
    </source>
</reference>
<dbReference type="InterPro" id="IPR007202">
    <property type="entry name" value="4Fe-4S_dom"/>
</dbReference>
<dbReference type="RefSeq" id="WP_269309565.1">
    <property type="nucleotide sequence ID" value="NZ_CP098242.1"/>
</dbReference>
<evidence type="ECO:0000256" key="9">
    <source>
        <dbReference type="ARBA" id="ARBA00023136"/>
    </source>
</evidence>
<evidence type="ECO:0000256" key="8">
    <source>
        <dbReference type="ARBA" id="ARBA00023014"/>
    </source>
</evidence>
<dbReference type="GO" id="GO:0051539">
    <property type="term" value="F:4 iron, 4 sulfur cluster binding"/>
    <property type="evidence" value="ECO:0007669"/>
    <property type="project" value="UniProtKB-KW"/>
</dbReference>
<evidence type="ECO:0000259" key="10">
    <source>
        <dbReference type="PROSITE" id="PS51379"/>
    </source>
</evidence>
<dbReference type="Gene3D" id="3.30.70.20">
    <property type="match status" value="1"/>
</dbReference>
<dbReference type="PROSITE" id="PS51656">
    <property type="entry name" value="4FE4S"/>
    <property type="match status" value="1"/>
</dbReference>
<dbReference type="InterPro" id="IPR017896">
    <property type="entry name" value="4Fe4S_Fe-S-bd"/>
</dbReference>
<evidence type="ECO:0000256" key="5">
    <source>
        <dbReference type="ARBA" id="ARBA00022967"/>
    </source>
</evidence>
<dbReference type="EMBL" id="CP098242">
    <property type="protein sequence ID" value="WAW10545.1"/>
    <property type="molecule type" value="Genomic_DNA"/>
</dbReference>
<dbReference type="InterPro" id="IPR017900">
    <property type="entry name" value="4Fe4S_Fe_S_CS"/>
</dbReference>
<keyword evidence="3" id="KW-0479">Metal-binding</keyword>
<evidence type="ECO:0000313" key="12">
    <source>
        <dbReference type="EMBL" id="WAW10545.1"/>
    </source>
</evidence>
<keyword evidence="2" id="KW-0004">4Fe-4S</keyword>
<dbReference type="PANTHER" id="PTHR43687:SF1">
    <property type="entry name" value="FERREDOXIN III"/>
    <property type="match status" value="1"/>
</dbReference>
<sequence>MNKATSDEIYALLPQTQCKKCGHGCCRDYAEAIADGAPINCCPTGGAKGIRRLSRLTGKPYIPLDTRYGEERPRDIAVIDESLCIGCRLCINACPVDAIIGTNGFTHTVLSLKCTGCDLCTPVCPVDCIIMTNTSGEKTGWDAWSTAQAKRARVNHERRQQRLKHEAEIERIRLEALAKTGSAGRKKKNAVLAAVEKARKKASGQT</sequence>
<protein>
    <submittedName>
        <fullName evidence="12">RnfABCDGE type electron transport complex subunit B</fullName>
    </submittedName>
</protein>
<name>A0A9E9P3S4_9BURK</name>
<dbReference type="SUPFAM" id="SSF54862">
    <property type="entry name" value="4Fe-4S ferredoxins"/>
    <property type="match status" value="1"/>
</dbReference>
<feature type="domain" description="4Fe-4S" evidence="11">
    <location>
        <begin position="1"/>
        <end position="59"/>
    </location>
</feature>
<accession>A0A9E9P3S4</accession>
<keyword evidence="1" id="KW-0813">Transport</keyword>
<dbReference type="Pfam" id="PF14697">
    <property type="entry name" value="Fer4_21"/>
    <property type="match status" value="1"/>
</dbReference>
<evidence type="ECO:0000256" key="2">
    <source>
        <dbReference type="ARBA" id="ARBA00022485"/>
    </source>
</evidence>
<dbReference type="NCBIfam" id="TIGR01944">
    <property type="entry name" value="rnfB"/>
    <property type="match status" value="1"/>
</dbReference>
<evidence type="ECO:0000256" key="3">
    <source>
        <dbReference type="ARBA" id="ARBA00022723"/>
    </source>
</evidence>
<evidence type="ECO:0000256" key="1">
    <source>
        <dbReference type="ARBA" id="ARBA00022448"/>
    </source>
</evidence>
<evidence type="ECO:0000313" key="13">
    <source>
        <dbReference type="Proteomes" id="UP001156215"/>
    </source>
</evidence>
<feature type="domain" description="4Fe-4S ferredoxin-type" evidence="10">
    <location>
        <begin position="75"/>
        <end position="104"/>
    </location>
</feature>
<proteinExistence type="predicted"/>
<dbReference type="GO" id="GO:0046872">
    <property type="term" value="F:metal ion binding"/>
    <property type="evidence" value="ECO:0007669"/>
    <property type="project" value="UniProtKB-KW"/>
</dbReference>
<keyword evidence="7" id="KW-0408">Iron</keyword>
<dbReference type="Gene3D" id="1.10.15.40">
    <property type="entry name" value="Electron transport complex subunit B, putative Fe-S cluster"/>
    <property type="match status" value="1"/>
</dbReference>
<organism evidence="12 13">
    <name type="scientific">Oxalobacter vibrioformis</name>
    <dbReference type="NCBI Taxonomy" id="933080"/>
    <lineage>
        <taxon>Bacteria</taxon>
        <taxon>Pseudomonadati</taxon>
        <taxon>Pseudomonadota</taxon>
        <taxon>Betaproteobacteria</taxon>
        <taxon>Burkholderiales</taxon>
        <taxon>Oxalobacteraceae</taxon>
        <taxon>Oxalobacter</taxon>
    </lineage>
</organism>
<keyword evidence="6" id="KW-0249">Electron transport</keyword>
<keyword evidence="9" id="KW-0472">Membrane</keyword>
<dbReference type="AlphaFoldDB" id="A0A9E9P3S4"/>
<dbReference type="KEGG" id="ovb:NB640_02485"/>
<dbReference type="Pfam" id="PF04060">
    <property type="entry name" value="FeS"/>
    <property type="match status" value="1"/>
</dbReference>
<evidence type="ECO:0000256" key="7">
    <source>
        <dbReference type="ARBA" id="ARBA00023004"/>
    </source>
</evidence>
<feature type="domain" description="4Fe-4S ferredoxin-type" evidence="10">
    <location>
        <begin position="105"/>
        <end position="134"/>
    </location>
</feature>
<dbReference type="PROSITE" id="PS00198">
    <property type="entry name" value="4FE4S_FER_1"/>
    <property type="match status" value="2"/>
</dbReference>
<keyword evidence="5" id="KW-1278">Translocase</keyword>
<dbReference type="InterPro" id="IPR010207">
    <property type="entry name" value="Elect_transpt_cplx_RnfB/RsxB"/>
</dbReference>
<keyword evidence="8" id="KW-0411">Iron-sulfur</keyword>
<evidence type="ECO:0000259" key="11">
    <source>
        <dbReference type="PROSITE" id="PS51656"/>
    </source>
</evidence>
<dbReference type="InterPro" id="IPR050572">
    <property type="entry name" value="Fe-S_Ferredoxin"/>
</dbReference>
<dbReference type="GO" id="GO:0009055">
    <property type="term" value="F:electron transfer activity"/>
    <property type="evidence" value="ECO:0007669"/>
    <property type="project" value="InterPro"/>
</dbReference>
<dbReference type="PROSITE" id="PS51379">
    <property type="entry name" value="4FE4S_FER_2"/>
    <property type="match status" value="2"/>
</dbReference>
<keyword evidence="4" id="KW-0677">Repeat</keyword>